<dbReference type="GO" id="GO:0000172">
    <property type="term" value="C:ribonuclease MRP complex"/>
    <property type="evidence" value="ECO:0007669"/>
    <property type="project" value="TreeGrafter"/>
</dbReference>
<evidence type="ECO:0000313" key="4">
    <source>
        <dbReference type="Proteomes" id="UP000077266"/>
    </source>
</evidence>
<dbReference type="InParanoid" id="A0A165M3V7"/>
<dbReference type="GO" id="GO:0001682">
    <property type="term" value="P:tRNA 5'-leader removal"/>
    <property type="evidence" value="ECO:0007669"/>
    <property type="project" value="InterPro"/>
</dbReference>
<dbReference type="PANTHER" id="PTHR15441">
    <property type="entry name" value="RIBONUCLEASE P PROTEIN SUBUNIT P14"/>
    <property type="match status" value="1"/>
</dbReference>
<dbReference type="OrthoDB" id="24745at2759"/>
<dbReference type="PANTHER" id="PTHR15441:SF2">
    <property type="entry name" value="RIBONUCLEASE P_MRP PROTEIN SUBUNIT POP5"/>
    <property type="match status" value="1"/>
</dbReference>
<evidence type="ECO:0000256" key="1">
    <source>
        <dbReference type="ARBA" id="ARBA00010800"/>
    </source>
</evidence>
<dbReference type="InterPro" id="IPR038085">
    <property type="entry name" value="Rnp2-like_sf"/>
</dbReference>
<comment type="similarity">
    <text evidence="1">Belongs to the eukaryotic/archaeal RNase P protein component 2 family.</text>
</comment>
<dbReference type="EMBL" id="KV425915">
    <property type="protein sequence ID" value="KZV98730.1"/>
    <property type="molecule type" value="Genomic_DNA"/>
</dbReference>
<accession>A0A165M3V7</accession>
<gene>
    <name evidence="3" type="ORF">EXIGLDRAFT_727057</name>
</gene>
<dbReference type="FunCoup" id="A0A165M3V7">
    <property type="interactions" value="174"/>
</dbReference>
<dbReference type="AlphaFoldDB" id="A0A165M3V7"/>
<dbReference type="InterPro" id="IPR002759">
    <property type="entry name" value="Pop5/Rpp14/Rnp2-like"/>
</dbReference>
<proteinExistence type="inferred from homology"/>
<dbReference type="GO" id="GO:0005730">
    <property type="term" value="C:nucleolus"/>
    <property type="evidence" value="ECO:0007669"/>
    <property type="project" value="TreeGrafter"/>
</dbReference>
<name>A0A165M3V7_EXIGL</name>
<protein>
    <submittedName>
        <fullName evidence="3">Uncharacterized protein</fullName>
    </submittedName>
</protein>
<organism evidence="3 4">
    <name type="scientific">Exidia glandulosa HHB12029</name>
    <dbReference type="NCBI Taxonomy" id="1314781"/>
    <lineage>
        <taxon>Eukaryota</taxon>
        <taxon>Fungi</taxon>
        <taxon>Dikarya</taxon>
        <taxon>Basidiomycota</taxon>
        <taxon>Agaricomycotina</taxon>
        <taxon>Agaricomycetes</taxon>
        <taxon>Auriculariales</taxon>
        <taxon>Exidiaceae</taxon>
        <taxon>Exidia</taxon>
    </lineage>
</organism>
<dbReference type="STRING" id="1314781.A0A165M3V7"/>
<dbReference type="SUPFAM" id="SSF160350">
    <property type="entry name" value="Rnp2-like"/>
    <property type="match status" value="1"/>
</dbReference>
<keyword evidence="2" id="KW-0819">tRNA processing</keyword>
<keyword evidence="4" id="KW-1185">Reference proteome</keyword>
<sequence length="164" mass="18159">MVRFKNRWLLVEFIHVPEQPKPNTAPAQPPALDSKKIWAALKQSILKHFGEIGWGAVSTSLTVKYYSPTTRVCIIRVARDHHQIAWAGATLLSQIDGAKFIPHVVHLSGTIKHTQLAAIKHDKIVIARLRAKAAQATKNGIAPPDTHDAYLERSAAEINALQDQ</sequence>
<evidence type="ECO:0000313" key="3">
    <source>
        <dbReference type="EMBL" id="KZV98730.1"/>
    </source>
</evidence>
<evidence type="ECO:0000256" key="2">
    <source>
        <dbReference type="ARBA" id="ARBA00022694"/>
    </source>
</evidence>
<dbReference type="GO" id="GO:0033204">
    <property type="term" value="F:ribonuclease P RNA binding"/>
    <property type="evidence" value="ECO:0007669"/>
    <property type="project" value="TreeGrafter"/>
</dbReference>
<dbReference type="GO" id="GO:0030681">
    <property type="term" value="C:multimeric ribonuclease P complex"/>
    <property type="evidence" value="ECO:0007669"/>
    <property type="project" value="TreeGrafter"/>
</dbReference>
<dbReference type="Gene3D" id="3.30.70.3250">
    <property type="entry name" value="Ribonuclease P, Pop5 subunit"/>
    <property type="match status" value="1"/>
</dbReference>
<reference evidence="3 4" key="1">
    <citation type="journal article" date="2016" name="Mol. Biol. Evol.">
        <title>Comparative Genomics of Early-Diverging Mushroom-Forming Fungi Provides Insights into the Origins of Lignocellulose Decay Capabilities.</title>
        <authorList>
            <person name="Nagy L.G."/>
            <person name="Riley R."/>
            <person name="Tritt A."/>
            <person name="Adam C."/>
            <person name="Daum C."/>
            <person name="Floudas D."/>
            <person name="Sun H."/>
            <person name="Yadav J.S."/>
            <person name="Pangilinan J."/>
            <person name="Larsson K.H."/>
            <person name="Matsuura K."/>
            <person name="Barry K."/>
            <person name="Labutti K."/>
            <person name="Kuo R."/>
            <person name="Ohm R.A."/>
            <person name="Bhattacharya S.S."/>
            <person name="Shirouzu T."/>
            <person name="Yoshinaga Y."/>
            <person name="Martin F.M."/>
            <person name="Grigoriev I.V."/>
            <person name="Hibbett D.S."/>
        </authorList>
    </citation>
    <scope>NUCLEOTIDE SEQUENCE [LARGE SCALE GENOMIC DNA]</scope>
    <source>
        <strain evidence="3 4">HHB12029</strain>
    </source>
</reference>
<dbReference type="Pfam" id="PF01900">
    <property type="entry name" value="RNase_P_Rpp14"/>
    <property type="match status" value="1"/>
</dbReference>
<dbReference type="Proteomes" id="UP000077266">
    <property type="component" value="Unassembled WGS sequence"/>
</dbReference>